<dbReference type="STRING" id="92487.SAMN02745130_01011"/>
<dbReference type="Proteomes" id="UP000190460">
    <property type="component" value="Unassembled WGS sequence"/>
</dbReference>
<proteinExistence type="predicted"/>
<protein>
    <submittedName>
        <fullName evidence="1">Uncharacterized protein</fullName>
    </submittedName>
</protein>
<accession>A0A1T4W696</accession>
<dbReference type="RefSeq" id="WP_078921498.1">
    <property type="nucleotide sequence ID" value="NZ_FUYB01000003.1"/>
</dbReference>
<organism evidence="1 2">
    <name type="scientific">Thiothrix eikelboomii</name>
    <dbReference type="NCBI Taxonomy" id="92487"/>
    <lineage>
        <taxon>Bacteria</taxon>
        <taxon>Pseudomonadati</taxon>
        <taxon>Pseudomonadota</taxon>
        <taxon>Gammaproteobacteria</taxon>
        <taxon>Thiotrichales</taxon>
        <taxon>Thiotrichaceae</taxon>
        <taxon>Thiothrix</taxon>
    </lineage>
</organism>
<evidence type="ECO:0000313" key="1">
    <source>
        <dbReference type="EMBL" id="SKA72241.1"/>
    </source>
</evidence>
<dbReference type="Gene3D" id="2.40.50.230">
    <property type="entry name" value="Gp5 N-terminal domain"/>
    <property type="match status" value="1"/>
</dbReference>
<gene>
    <name evidence="1" type="ORF">SAMN02745130_01011</name>
</gene>
<dbReference type="EMBL" id="FUYB01000003">
    <property type="protein sequence ID" value="SKA72241.1"/>
    <property type="molecule type" value="Genomic_DNA"/>
</dbReference>
<keyword evidence="2" id="KW-1185">Reference proteome</keyword>
<evidence type="ECO:0000313" key="2">
    <source>
        <dbReference type="Proteomes" id="UP000190460"/>
    </source>
</evidence>
<name>A0A1T4W696_9GAMM</name>
<reference evidence="1 2" key="1">
    <citation type="submission" date="2017-02" db="EMBL/GenBank/DDBJ databases">
        <authorList>
            <person name="Peterson S.W."/>
        </authorList>
    </citation>
    <scope>NUCLEOTIDE SEQUENCE [LARGE SCALE GENOMIC DNA]</scope>
    <source>
        <strain evidence="1 2">ATCC 49788</strain>
    </source>
</reference>
<dbReference type="AlphaFoldDB" id="A0A1T4W696"/>
<dbReference type="InterPro" id="IPR037026">
    <property type="entry name" value="Vgr_OB-fold_dom_sf"/>
</dbReference>
<sequence>MSQFQQTENERRLHNVLKFGRIVDHKRNLYRVAFGASKTRTHWMPRLIPNAYVEINRVKYMLQSSAYKSGDEVAFLLDSGGDANGVILGRVQRCEEPIYIKEC</sequence>